<reference evidence="3 5" key="3">
    <citation type="submission" date="2018-06" db="EMBL/GenBank/DDBJ databases">
        <authorList>
            <consortium name="Pathogen Informatics"/>
            <person name="Doyle S."/>
        </authorList>
    </citation>
    <scope>NUCLEOTIDE SEQUENCE [LARGE SCALE GENOMIC DNA]</scope>
    <source>
        <strain evidence="3 5">NCTC13834</strain>
    </source>
</reference>
<dbReference type="EMBL" id="JAFNLT010000001">
    <property type="protein sequence ID" value="MBO1225921.1"/>
    <property type="molecule type" value="Genomic_DNA"/>
</dbReference>
<reference evidence="2 4" key="1">
    <citation type="journal article" date="2016" name="Front. Microbiol.">
        <title>Comprehensive Phylogenetic Analysis of Bovine Non-aureus Staphylococci Species Based on Whole-Genome Sequencing.</title>
        <authorList>
            <person name="Naushad S."/>
            <person name="Barkema H.W."/>
            <person name="Luby C."/>
            <person name="Condas L.A."/>
            <person name="Nobrega D.B."/>
            <person name="Carson D.A."/>
            <person name="De Buck J."/>
        </authorList>
    </citation>
    <scope>NUCLEOTIDE SEQUENCE [LARGE SCALE GENOMIC DNA]</scope>
    <source>
        <strain evidence="2 4">SNUC 4337</strain>
    </source>
</reference>
<evidence type="ECO:0000313" key="5">
    <source>
        <dbReference type="Proteomes" id="UP000254412"/>
    </source>
</evidence>
<dbReference type="Pfam" id="PF06821">
    <property type="entry name" value="Ser_hydrolase"/>
    <property type="match status" value="1"/>
</dbReference>
<protein>
    <submittedName>
        <fullName evidence="3">Esterase</fullName>
        <ecNumber evidence="3">3.-.-.-</ecNumber>
    </submittedName>
    <submittedName>
        <fullName evidence="2">Serine hydrolase family protein</fullName>
    </submittedName>
</protein>
<accession>A0A2T4SDV2</accession>
<dbReference type="PANTHER" id="PTHR15394">
    <property type="entry name" value="SERINE HYDROLASE RBBP9"/>
    <property type="match status" value="1"/>
</dbReference>
<dbReference type="GO" id="GO:0016787">
    <property type="term" value="F:hydrolase activity"/>
    <property type="evidence" value="ECO:0007669"/>
    <property type="project" value="UniProtKB-KW"/>
</dbReference>
<dbReference type="OrthoDB" id="9804993at2"/>
<dbReference type="EC" id="3.-.-.-" evidence="3"/>
<evidence type="ECO:0000313" key="2">
    <source>
        <dbReference type="EMBL" id="PTK60712.1"/>
    </source>
</evidence>
<evidence type="ECO:0000313" key="1">
    <source>
        <dbReference type="EMBL" id="MBO1225921.1"/>
    </source>
</evidence>
<dbReference type="Proteomes" id="UP000254412">
    <property type="component" value="Unassembled WGS sequence"/>
</dbReference>
<dbReference type="AlphaFoldDB" id="A0A2T4SDV2"/>
<dbReference type="Proteomes" id="UP000240400">
    <property type="component" value="Unassembled WGS sequence"/>
</dbReference>
<dbReference type="SUPFAM" id="SSF53474">
    <property type="entry name" value="alpha/beta-Hydrolases"/>
    <property type="match status" value="1"/>
</dbReference>
<dbReference type="Gene3D" id="3.40.50.1820">
    <property type="entry name" value="alpha/beta hydrolase"/>
    <property type="match status" value="1"/>
</dbReference>
<gene>
    <name evidence="3" type="primary">ydeN_2</name>
    <name evidence="2" type="ORF">BUZ61_01135</name>
    <name evidence="1" type="ORF">J3T88_01110</name>
    <name evidence="3" type="ORF">NCTC13834_01482</name>
</gene>
<reference evidence="2" key="2">
    <citation type="submission" date="2018-03" db="EMBL/GenBank/DDBJ databases">
        <authorList>
            <person name="Keele B.F."/>
        </authorList>
    </citation>
    <scope>NUCLEOTIDE SEQUENCE</scope>
    <source>
        <strain evidence="2">SNUC 4337</strain>
    </source>
</reference>
<dbReference type="InterPro" id="IPR029058">
    <property type="entry name" value="AB_hydrolase_fold"/>
</dbReference>
<dbReference type="InterPro" id="IPR010662">
    <property type="entry name" value="RBBP9/YdeN"/>
</dbReference>
<evidence type="ECO:0000313" key="4">
    <source>
        <dbReference type="Proteomes" id="UP000240400"/>
    </source>
</evidence>
<evidence type="ECO:0000313" key="3">
    <source>
        <dbReference type="EMBL" id="SUM55123.1"/>
    </source>
</evidence>
<sequence>MKNMFIVHGYQANTESHWFQWLADQMKPYGYNVEIVYLPDSDCPSFEAWYQAIQNSMQNNLNSETIIVAHSLGVISTLNYLTSMLNVPTIKGLFLVSGFNEKLSNLIELNQYIDCININLNNLHAQHIVTIGAINDPVVNIDATDRLSEQLNVKTTYVNHNGHFLATEGYNSFNFLKDKIIEIL</sequence>
<keyword evidence="2" id="KW-0378">Hydrolase</keyword>
<dbReference type="Proteomes" id="UP000664081">
    <property type="component" value="Unassembled WGS sequence"/>
</dbReference>
<dbReference type="EMBL" id="PZHR01000003">
    <property type="protein sequence ID" value="PTK60712.1"/>
    <property type="molecule type" value="Genomic_DNA"/>
</dbReference>
<proteinExistence type="predicted"/>
<evidence type="ECO:0000313" key="6">
    <source>
        <dbReference type="Proteomes" id="UP000664081"/>
    </source>
</evidence>
<dbReference type="EMBL" id="UHDS01000001">
    <property type="protein sequence ID" value="SUM55123.1"/>
    <property type="molecule type" value="Genomic_DNA"/>
</dbReference>
<keyword evidence="6" id="KW-1185">Reference proteome</keyword>
<name>A0A2T4SDV2_9STAP</name>
<organism evidence="2 4">
    <name type="scientific">Staphylococcus nepalensis</name>
    <dbReference type="NCBI Taxonomy" id="214473"/>
    <lineage>
        <taxon>Bacteria</taxon>
        <taxon>Bacillati</taxon>
        <taxon>Bacillota</taxon>
        <taxon>Bacilli</taxon>
        <taxon>Bacillales</taxon>
        <taxon>Staphylococcaceae</taxon>
        <taxon>Staphylococcus</taxon>
    </lineage>
</organism>
<reference evidence="1 6" key="4">
    <citation type="submission" date="2021-03" db="EMBL/GenBank/DDBJ databases">
        <title>Staphylococci and Mammaliicocci in bats.</title>
        <authorList>
            <person name="Fountain K."/>
        </authorList>
    </citation>
    <scope>NUCLEOTIDE SEQUENCE [LARGE SCALE GENOMIC DNA]</scope>
    <source>
        <strain evidence="1 6">18_1_E_SW</strain>
    </source>
</reference>
<dbReference type="PANTHER" id="PTHR15394:SF3">
    <property type="entry name" value="SERINE HYDROLASE RBBP9"/>
    <property type="match status" value="1"/>
</dbReference>